<dbReference type="EMBL" id="CAFW01000098">
    <property type="protein sequence ID" value="CCE56149.1"/>
    <property type="molecule type" value="Genomic_DNA"/>
</dbReference>
<proteinExistence type="predicted"/>
<organism evidence="1 2">
    <name type="scientific">Corynebacterium casei UCMA 3821</name>
    <dbReference type="NCBI Taxonomy" id="1110505"/>
    <lineage>
        <taxon>Bacteria</taxon>
        <taxon>Bacillati</taxon>
        <taxon>Actinomycetota</taxon>
        <taxon>Actinomycetes</taxon>
        <taxon>Mycobacteriales</taxon>
        <taxon>Corynebacteriaceae</taxon>
        <taxon>Corynebacterium</taxon>
    </lineage>
</organism>
<gene>
    <name evidence="1" type="ORF">CCAS_13455</name>
</gene>
<dbReference type="GeneID" id="82876632"/>
<evidence type="ECO:0000313" key="2">
    <source>
        <dbReference type="Proteomes" id="UP000004840"/>
    </source>
</evidence>
<reference evidence="1 2" key="1">
    <citation type="journal article" date="2012" name="J. Bacteriol.">
        <title>Genome Sequence of Corynebacterium casei UCMA 3821, Isolated from a Smear-Ripened Cheese.</title>
        <authorList>
            <person name="Monnet C."/>
            <person name="Loux V."/>
            <person name="Bento P."/>
            <person name="Gibrat J.F."/>
            <person name="Straub C."/>
            <person name="Bonnarme P."/>
            <person name="Landaud S."/>
            <person name="Irlinger F."/>
        </authorList>
    </citation>
    <scope>NUCLEOTIDE SEQUENCE [LARGE SCALE GENOMIC DNA]</scope>
    <source>
        <strain evidence="1 2">UCMA 3821</strain>
    </source>
</reference>
<accession>G7I134</accession>
<dbReference type="AlphaFoldDB" id="G7I134"/>
<sequence length="186" mass="20441">MGTGRRKQIAIGTQNSTTAKASGGCINKISRVSIRKELNQLMLEGYREQFGNRLEKFENQEVPEALASLNRADRKLVANGEGGFPKDILNTILESNDDQQQKIHKIVAITGTWMIASSEARWAIGPIEESPYAERVGIGIENPNAKSFTPLLAQAEELVLDASERSANLDLLAAFAEFDKRQSAKP</sequence>
<dbReference type="RefSeq" id="WP_006823583.1">
    <property type="nucleotide sequence ID" value="NZ_CAFW01000098.1"/>
</dbReference>
<protein>
    <submittedName>
        <fullName evidence="1">Uncharacterized protein</fullName>
    </submittedName>
</protein>
<evidence type="ECO:0000313" key="1">
    <source>
        <dbReference type="EMBL" id="CCE56149.1"/>
    </source>
</evidence>
<name>G7I134_9CORY</name>
<dbReference type="Proteomes" id="UP000004840">
    <property type="component" value="Unassembled WGS sequence"/>
</dbReference>